<dbReference type="GO" id="GO:1990351">
    <property type="term" value="C:transporter complex"/>
    <property type="evidence" value="ECO:0007669"/>
    <property type="project" value="TreeGrafter"/>
</dbReference>
<dbReference type="InterPro" id="IPR050218">
    <property type="entry name" value="LptD"/>
</dbReference>
<dbReference type="PANTHER" id="PTHR30189:SF1">
    <property type="entry name" value="LPS-ASSEMBLY PROTEIN LPTD"/>
    <property type="match status" value="1"/>
</dbReference>
<dbReference type="AlphaFoldDB" id="A0A3D8JBV1"/>
<protein>
    <submittedName>
        <fullName evidence="1">LPS-assembly protein LptD</fullName>
    </submittedName>
</protein>
<keyword evidence="2" id="KW-1185">Reference proteome</keyword>
<reference evidence="1 2" key="1">
    <citation type="submission" date="2018-04" db="EMBL/GenBank/DDBJ databases">
        <title>Novel Campyloabacter and Helicobacter Species and Strains.</title>
        <authorList>
            <person name="Mannion A.J."/>
            <person name="Shen Z."/>
            <person name="Fox J.G."/>
        </authorList>
    </citation>
    <scope>NUCLEOTIDE SEQUENCE [LARGE SCALE GENOMIC DNA]</scope>
    <source>
        <strain evidence="1 2">MIT 04-9362</strain>
    </source>
</reference>
<dbReference type="PANTHER" id="PTHR30189">
    <property type="entry name" value="LPS-ASSEMBLY PROTEIN"/>
    <property type="match status" value="1"/>
</dbReference>
<dbReference type="EMBL" id="NXLX01000003">
    <property type="protein sequence ID" value="RDU74314.1"/>
    <property type="molecule type" value="Genomic_DNA"/>
</dbReference>
<comment type="caution">
    <text evidence="1">The sequence shown here is derived from an EMBL/GenBank/DDBJ whole genome shotgun (WGS) entry which is preliminary data.</text>
</comment>
<dbReference type="GO" id="GO:0015920">
    <property type="term" value="P:lipopolysaccharide transport"/>
    <property type="evidence" value="ECO:0007669"/>
    <property type="project" value="InterPro"/>
</dbReference>
<dbReference type="GO" id="GO:0043165">
    <property type="term" value="P:Gram-negative-bacterium-type cell outer membrane assembly"/>
    <property type="evidence" value="ECO:0007669"/>
    <property type="project" value="InterPro"/>
</dbReference>
<evidence type="ECO:0000313" key="1">
    <source>
        <dbReference type="EMBL" id="RDU74314.1"/>
    </source>
</evidence>
<dbReference type="OrthoDB" id="9760225at2"/>
<accession>A0A3D8JBV1</accession>
<name>A0A3D8JBV1_9HELI</name>
<proteinExistence type="inferred from homology"/>
<dbReference type="InterPro" id="IPR020889">
    <property type="entry name" value="LipoPS_assembly_LptD"/>
</dbReference>
<dbReference type="RefSeq" id="WP_115578609.1">
    <property type="nucleotide sequence ID" value="NZ_NXLX01000003.1"/>
</dbReference>
<dbReference type="HAMAP" id="MF_01411">
    <property type="entry name" value="LPS_assembly_LptD"/>
    <property type="match status" value="1"/>
</dbReference>
<gene>
    <name evidence="1" type="ORF">CQA57_02205</name>
</gene>
<sequence>MRFLSICIACLALLYAEVGVQKFDKDNNKIFELLADNVYTKDDKVYASGNAVVFNGDLYIIANQVVYDKNNRVLDIKGDVKIYKGGSIFAKTNYAMINMDEDYGIIEPFYIQESQSGMWIGAAQAQNKQKVYSFKKAMISGCSIERPIWYMNISSGSFDSENSTLSVWNPTLYVGDVPIFYFPYLTLSTKNERSSGFLYPQFATSSREGFIFVQPFYIALQDFWDMTLTPQVRTDRGIGGSIEFRAVDSKEDKFLFNIKYFLNKDTYVQRYDLRNKHIFGFDFLHSSDNPLKKYFGMKKDLDNGVYLDFLYMNDLDYLRFDKFNARITDGTRISKANFYIQTQDHYYGINFRYFLNLNKINNDTTFQSLPNLQYHKYLDSLFFRNFLYSIDYQMKNTYRNLGYGYVENSVKVPLGLQFAIFDQFLSFGLWSDIYASNLSIYNTQKSYIDSDITTGKSGNFISANYTFNVNMDLAKDYNKIFHVINLEAIFTAPYFQQSSGLLDRTFLAVNDYTSFYNKATGQYLINGKWYDDVWNPAILSDYATTTRKLDLKLNQYFFGSNGRELFYWRIFQRLDFDDPFSYYRNPLQNKVGFSPIEGLDLSSILSYSFFYQNLQELSISASYNRAYLNTSLTYYIKNQFNDITTLKQETTANYLSFNFSNDFGYFGLNASIGVNFNNLVNSNNYYDALTNWSFGIFKNIRCFGIGLKLASQRTPILTNDTTSGGYASSVLNNTYVKFEFSFSPLTQTGLTYRFYNK</sequence>
<dbReference type="Proteomes" id="UP000256695">
    <property type="component" value="Unassembled WGS sequence"/>
</dbReference>
<organism evidence="1 2">
    <name type="scientific">Helicobacter anseris</name>
    <dbReference type="NCBI Taxonomy" id="375926"/>
    <lineage>
        <taxon>Bacteria</taxon>
        <taxon>Pseudomonadati</taxon>
        <taxon>Campylobacterota</taxon>
        <taxon>Epsilonproteobacteria</taxon>
        <taxon>Campylobacterales</taxon>
        <taxon>Helicobacteraceae</taxon>
        <taxon>Helicobacter</taxon>
    </lineage>
</organism>
<dbReference type="GO" id="GO:0009279">
    <property type="term" value="C:cell outer membrane"/>
    <property type="evidence" value="ECO:0007669"/>
    <property type="project" value="InterPro"/>
</dbReference>
<evidence type="ECO:0000313" key="2">
    <source>
        <dbReference type="Proteomes" id="UP000256695"/>
    </source>
</evidence>